<feature type="domain" description="NlpC/P60" evidence="7">
    <location>
        <begin position="201"/>
        <end position="322"/>
    </location>
</feature>
<organism evidence="8 9">
    <name type="scientific">Streptomyces sannanensis</name>
    <dbReference type="NCBI Taxonomy" id="285536"/>
    <lineage>
        <taxon>Bacteria</taxon>
        <taxon>Bacillati</taxon>
        <taxon>Actinomycetota</taxon>
        <taxon>Actinomycetes</taxon>
        <taxon>Kitasatosporales</taxon>
        <taxon>Streptomycetaceae</taxon>
        <taxon>Streptomyces</taxon>
    </lineage>
</organism>
<evidence type="ECO:0000256" key="1">
    <source>
        <dbReference type="ARBA" id="ARBA00007074"/>
    </source>
</evidence>
<comment type="caution">
    <text evidence="8">The sequence shown here is derived from an EMBL/GenBank/DDBJ whole genome shotgun (WGS) entry which is preliminary data.</text>
</comment>
<dbReference type="InterPro" id="IPR000064">
    <property type="entry name" value="NLP_P60_dom"/>
</dbReference>
<evidence type="ECO:0000256" key="3">
    <source>
        <dbReference type="ARBA" id="ARBA00022801"/>
    </source>
</evidence>
<evidence type="ECO:0000259" key="7">
    <source>
        <dbReference type="PROSITE" id="PS51935"/>
    </source>
</evidence>
<protein>
    <submittedName>
        <fullName evidence="8">NlpC/P60 family protein</fullName>
    </submittedName>
</protein>
<reference evidence="9" key="1">
    <citation type="journal article" date="2019" name="Int. J. Syst. Evol. Microbiol.">
        <title>The Global Catalogue of Microorganisms (GCM) 10K type strain sequencing project: providing services to taxonomists for standard genome sequencing and annotation.</title>
        <authorList>
            <consortium name="The Broad Institute Genomics Platform"/>
            <consortium name="The Broad Institute Genome Sequencing Center for Infectious Disease"/>
            <person name="Wu L."/>
            <person name="Ma J."/>
        </authorList>
    </citation>
    <scope>NUCLEOTIDE SEQUENCE [LARGE SCALE GENOMIC DNA]</scope>
    <source>
        <strain evidence="9">JCM 9651</strain>
    </source>
</reference>
<evidence type="ECO:0000313" key="9">
    <source>
        <dbReference type="Proteomes" id="UP001499990"/>
    </source>
</evidence>
<accession>A0ABP6SFF9</accession>
<dbReference type="EMBL" id="BAAAYL010000001">
    <property type="protein sequence ID" value="GAA3375518.1"/>
    <property type="molecule type" value="Genomic_DNA"/>
</dbReference>
<evidence type="ECO:0000313" key="8">
    <source>
        <dbReference type="EMBL" id="GAA3375518.1"/>
    </source>
</evidence>
<keyword evidence="9" id="KW-1185">Reference proteome</keyword>
<dbReference type="SUPFAM" id="SSF54001">
    <property type="entry name" value="Cysteine proteinases"/>
    <property type="match status" value="1"/>
</dbReference>
<feature type="region of interest" description="Disordered" evidence="6">
    <location>
        <begin position="312"/>
        <end position="350"/>
    </location>
</feature>
<dbReference type="InterPro" id="IPR038765">
    <property type="entry name" value="Papain-like_cys_pep_sf"/>
</dbReference>
<dbReference type="Gene3D" id="3.90.1720.10">
    <property type="entry name" value="endopeptidase domain like (from Nostoc punctiforme)"/>
    <property type="match status" value="1"/>
</dbReference>
<keyword evidence="3" id="KW-0378">Hydrolase</keyword>
<dbReference type="PANTHER" id="PTHR47359">
    <property type="entry name" value="PEPTIDOGLYCAN DL-ENDOPEPTIDASE CWLO"/>
    <property type="match status" value="1"/>
</dbReference>
<dbReference type="Pfam" id="PF00877">
    <property type="entry name" value="NLPC_P60"/>
    <property type="match status" value="1"/>
</dbReference>
<sequence length="350" mass="37385">MAAAPPERSVSALLTELQTLYRQAETASEAFNATEEQLKKQRAESARLNARLADARLALAGGRAEAGRLAREQYQGHSTLSPYLRLLLAKDPQTLLDQGHLIRRAAAGRAATVARLDGAERRAEDLAARAKAALDVQQALADRQKKERDTVQSKLKQVEKLLTSLTVGQLTELARLEQAAVDKAQRELLESGALTHTRSPSKEGGAAVAYAVRQIGKPYKWGAEGPGSFDCSGLTQQAWASAGRTIPRTSQEQWRRLPRVPLTEVRPGDLVVYFPQATHVAVYLGGGLVIQAPRPGTRVKVSPVAANPLLGAVRPDPAGVPLKSYTPPRLPEGAEAGSDAGYGSATAPPP</sequence>
<keyword evidence="4" id="KW-0788">Thiol protease</keyword>
<keyword evidence="5" id="KW-0175">Coiled coil</keyword>
<evidence type="ECO:0000256" key="6">
    <source>
        <dbReference type="SAM" id="MobiDB-lite"/>
    </source>
</evidence>
<evidence type="ECO:0000256" key="4">
    <source>
        <dbReference type="ARBA" id="ARBA00022807"/>
    </source>
</evidence>
<dbReference type="PROSITE" id="PS51935">
    <property type="entry name" value="NLPC_P60"/>
    <property type="match status" value="1"/>
</dbReference>
<comment type="similarity">
    <text evidence="1">Belongs to the peptidase C40 family.</text>
</comment>
<evidence type="ECO:0000256" key="2">
    <source>
        <dbReference type="ARBA" id="ARBA00022670"/>
    </source>
</evidence>
<proteinExistence type="inferred from homology"/>
<feature type="coiled-coil region" evidence="5">
    <location>
        <begin position="17"/>
        <end position="58"/>
    </location>
</feature>
<gene>
    <name evidence="8" type="ORF">GCM10020367_43630</name>
</gene>
<dbReference type="InterPro" id="IPR051794">
    <property type="entry name" value="PG_Endopeptidase_C40"/>
</dbReference>
<keyword evidence="2" id="KW-0645">Protease</keyword>
<name>A0ABP6SFF9_9ACTN</name>
<dbReference type="Proteomes" id="UP001499990">
    <property type="component" value="Unassembled WGS sequence"/>
</dbReference>
<evidence type="ECO:0000256" key="5">
    <source>
        <dbReference type="SAM" id="Coils"/>
    </source>
</evidence>
<dbReference type="PANTHER" id="PTHR47359:SF3">
    <property type="entry name" value="NLP_P60 DOMAIN-CONTAINING PROTEIN-RELATED"/>
    <property type="match status" value="1"/>
</dbReference>
<feature type="coiled-coil region" evidence="5">
    <location>
        <begin position="116"/>
        <end position="161"/>
    </location>
</feature>